<accession>A0A9P3UV66</accession>
<dbReference type="OrthoDB" id="415043at2759"/>
<proteinExistence type="predicted"/>
<reference evidence="2" key="1">
    <citation type="submission" date="2022-07" db="EMBL/GenBank/DDBJ databases">
        <title>The genome of Lyophyllum shimeji provides insight into the initial evolution of ectomycorrhizal fungal genome.</title>
        <authorList>
            <person name="Kobayashi Y."/>
            <person name="Shibata T."/>
            <person name="Hirakawa H."/>
            <person name="Shigenobu S."/>
            <person name="Nishiyama T."/>
            <person name="Yamada A."/>
            <person name="Hasebe M."/>
            <person name="Kawaguchi M."/>
        </authorList>
    </citation>
    <scope>NUCLEOTIDE SEQUENCE</scope>
    <source>
        <strain evidence="2">AT787</strain>
    </source>
</reference>
<evidence type="ECO:0000313" key="3">
    <source>
        <dbReference type="Proteomes" id="UP001063166"/>
    </source>
</evidence>
<dbReference type="Proteomes" id="UP001063166">
    <property type="component" value="Unassembled WGS sequence"/>
</dbReference>
<name>A0A9P3UV66_LYOSH</name>
<keyword evidence="3" id="KW-1185">Reference proteome</keyword>
<feature type="region of interest" description="Disordered" evidence="1">
    <location>
        <begin position="120"/>
        <end position="139"/>
    </location>
</feature>
<dbReference type="AlphaFoldDB" id="A0A9P3UV66"/>
<gene>
    <name evidence="2" type="ORF">LshimejAT787_3200080</name>
</gene>
<evidence type="ECO:0000256" key="1">
    <source>
        <dbReference type="SAM" id="MobiDB-lite"/>
    </source>
</evidence>
<comment type="caution">
    <text evidence="2">The sequence shown here is derived from an EMBL/GenBank/DDBJ whole genome shotgun (WGS) entry which is preliminary data.</text>
</comment>
<organism evidence="2 3">
    <name type="scientific">Lyophyllum shimeji</name>
    <name type="common">Hon-shimeji</name>
    <name type="synonym">Tricholoma shimeji</name>
    <dbReference type="NCBI Taxonomy" id="47721"/>
    <lineage>
        <taxon>Eukaryota</taxon>
        <taxon>Fungi</taxon>
        <taxon>Dikarya</taxon>
        <taxon>Basidiomycota</taxon>
        <taxon>Agaricomycotina</taxon>
        <taxon>Agaricomycetes</taxon>
        <taxon>Agaricomycetidae</taxon>
        <taxon>Agaricales</taxon>
        <taxon>Tricholomatineae</taxon>
        <taxon>Lyophyllaceae</taxon>
        <taxon>Lyophyllum</taxon>
    </lineage>
</organism>
<sequence>MKTPLKQRGRGFERCVDKCHASPHSKWPLSPQWTLIVVGPHTHCVTRPLADQIRPEDRFHHTLRCVGAETPGEAYYARRRAASHGFSRIFRLAQSLHDDARCGWNPHARITRTVRVRALPRPRPRDLSDNLPPDAAQALSHPIADRVDRDGVPERLRVEAGRAVRERRQDADRGCVVELVAERGGERLVVRRGEGAAPNVAALPCPSRRTSLEPADVEVAPPDERMIVLPEAVEGELPIRARKEALTGPETFLARPSRRLLASARPPYKFTPYTRTVPFLVPADARLPPPVHSTPSTTALVQPLRKLYPRCSDPASVAAFPRGT</sequence>
<dbReference type="EMBL" id="BRPK01000032">
    <property type="protein sequence ID" value="GLB45837.1"/>
    <property type="molecule type" value="Genomic_DNA"/>
</dbReference>
<evidence type="ECO:0000313" key="2">
    <source>
        <dbReference type="EMBL" id="GLB45837.1"/>
    </source>
</evidence>
<protein>
    <submittedName>
        <fullName evidence="2">Uncharacterized protein</fullName>
    </submittedName>
</protein>